<dbReference type="OrthoDB" id="1757887at2"/>
<feature type="transmembrane region" description="Helical" evidence="1">
    <location>
        <begin position="271"/>
        <end position="298"/>
    </location>
</feature>
<dbReference type="RefSeq" id="WP_055276232.1">
    <property type="nucleotide sequence ID" value="NZ_CYZV01000015.1"/>
</dbReference>
<dbReference type="Proteomes" id="UP000095558">
    <property type="component" value="Unassembled WGS sequence"/>
</dbReference>
<evidence type="ECO:0000313" key="3">
    <source>
        <dbReference type="Proteomes" id="UP000095558"/>
    </source>
</evidence>
<gene>
    <name evidence="2" type="ORF">ERS852470_01570</name>
</gene>
<organism evidence="2 3">
    <name type="scientific">Clostridium disporicum</name>
    <dbReference type="NCBI Taxonomy" id="84024"/>
    <lineage>
        <taxon>Bacteria</taxon>
        <taxon>Bacillati</taxon>
        <taxon>Bacillota</taxon>
        <taxon>Clostridia</taxon>
        <taxon>Eubacteriales</taxon>
        <taxon>Clostridiaceae</taxon>
        <taxon>Clostridium</taxon>
    </lineage>
</organism>
<keyword evidence="1" id="KW-0472">Membrane</keyword>
<feature type="transmembrane region" description="Helical" evidence="1">
    <location>
        <begin position="196"/>
        <end position="217"/>
    </location>
</feature>
<dbReference type="EMBL" id="CYZV01000015">
    <property type="protein sequence ID" value="CUO15278.1"/>
    <property type="molecule type" value="Genomic_DNA"/>
</dbReference>
<dbReference type="Gene3D" id="1.10.1760.20">
    <property type="match status" value="1"/>
</dbReference>
<proteinExistence type="predicted"/>
<reference evidence="2 3" key="1">
    <citation type="submission" date="2015-09" db="EMBL/GenBank/DDBJ databases">
        <authorList>
            <consortium name="Pathogen Informatics"/>
        </authorList>
    </citation>
    <scope>NUCLEOTIDE SEQUENCE [LARGE SCALE GENOMIC DNA]</scope>
    <source>
        <strain evidence="2 3">2789STDY5834855</strain>
    </source>
</reference>
<keyword evidence="1" id="KW-1133">Transmembrane helix</keyword>
<evidence type="ECO:0000313" key="2">
    <source>
        <dbReference type="EMBL" id="CUO15278.1"/>
    </source>
</evidence>
<feature type="transmembrane region" description="Helical" evidence="1">
    <location>
        <begin position="12"/>
        <end position="33"/>
    </location>
</feature>
<dbReference type="InterPro" id="IPR018710">
    <property type="entry name" value="DUF2232"/>
</dbReference>
<feature type="transmembrane region" description="Helical" evidence="1">
    <location>
        <begin position="104"/>
        <end position="128"/>
    </location>
</feature>
<evidence type="ECO:0000256" key="1">
    <source>
        <dbReference type="SAM" id="Phobius"/>
    </source>
</evidence>
<name>A0A174CTX8_9CLOT</name>
<feature type="transmembrane region" description="Helical" evidence="1">
    <location>
        <begin position="229"/>
        <end position="248"/>
    </location>
</feature>
<accession>A0A174CTX8</accession>
<dbReference type="AlphaFoldDB" id="A0A174CTX8"/>
<protein>
    <submittedName>
        <fullName evidence="2">Predicted membrane protein</fullName>
    </submittedName>
</protein>
<sequence>MKTKKLTEAAMLSALFVVSSMVAIYTGIAYTLYLDMIVPLFICLIFMRLDFKYTLLSSITSLLIVTLAVGDVASAIWMSQGIIMGLICGYFIRKKGTIFDDLFYSAILGTFVMVLIDIYFSKLTGYSFMKEFDSYTEMFPLNGEYMEVAFNIFVATMPIGTILISYIGALFIGKKLRILNENCNEKYMIIKNFKRYGSYICCSTSTYYFGIIYLILIEILKLTGFEFKFVYFKTVVMAIRVVVIYFVLKDSFTFVIRGLSTKVKSNGASQLIWLGVIYMLLVDFKATFIILVVGSLVINYSMKLRESQINMLNKVVLKRQ</sequence>
<feature type="transmembrane region" description="Helical" evidence="1">
    <location>
        <begin position="148"/>
        <end position="172"/>
    </location>
</feature>
<feature type="transmembrane region" description="Helical" evidence="1">
    <location>
        <begin position="53"/>
        <end position="69"/>
    </location>
</feature>
<keyword evidence="1" id="KW-0812">Transmembrane</keyword>
<dbReference type="Pfam" id="PF09991">
    <property type="entry name" value="DUF2232"/>
    <property type="match status" value="1"/>
</dbReference>